<evidence type="ECO:0000313" key="3">
    <source>
        <dbReference type="Proteomes" id="UP000005933"/>
    </source>
</evidence>
<dbReference type="EMBL" id="AAKL01000008">
    <property type="protein sequence ID" value="EAP73970.1"/>
    <property type="molecule type" value="Genomic_DNA"/>
</dbReference>
<proteinExistence type="predicted"/>
<evidence type="ECO:0000313" key="2">
    <source>
        <dbReference type="EMBL" id="EAP73970.1"/>
    </source>
</evidence>
<gene>
    <name evidence="2" type="ORF">RRSL_03508</name>
</gene>
<feature type="compositionally biased region" description="Basic and acidic residues" evidence="1">
    <location>
        <begin position="24"/>
        <end position="44"/>
    </location>
</feature>
<feature type="region of interest" description="Disordered" evidence="1">
    <location>
        <begin position="15"/>
        <end position="73"/>
    </location>
</feature>
<comment type="caution">
    <text evidence="2">The sequence shown here is derived from an EMBL/GenBank/DDBJ whole genome shotgun (WGS) entry which is preliminary data.</text>
</comment>
<sequence>MIGFLYGRPAIAVGRNATSVKPRNRIEGDHPSSDLIDPSRDCAHNSRKKRTQCKGNFPPLLSTTQTRNSNAGD</sequence>
<dbReference type="Proteomes" id="UP000005933">
    <property type="component" value="Unassembled WGS sequence"/>
</dbReference>
<protein>
    <submittedName>
        <fullName evidence="2">Uncharacterized protein</fullName>
    </submittedName>
</protein>
<accession>A0AB33VJ15</accession>
<organism evidence="2 3">
    <name type="scientific">Ralstonia solanacearum (strain UW551)</name>
    <dbReference type="NCBI Taxonomy" id="342110"/>
    <lineage>
        <taxon>Bacteria</taxon>
        <taxon>Pseudomonadati</taxon>
        <taxon>Pseudomonadota</taxon>
        <taxon>Betaproteobacteria</taxon>
        <taxon>Burkholderiales</taxon>
        <taxon>Burkholderiaceae</taxon>
        <taxon>Ralstonia</taxon>
        <taxon>Ralstonia solanacearum species complex</taxon>
    </lineage>
</organism>
<evidence type="ECO:0000256" key="1">
    <source>
        <dbReference type="SAM" id="MobiDB-lite"/>
    </source>
</evidence>
<feature type="compositionally biased region" description="Polar residues" evidence="1">
    <location>
        <begin position="61"/>
        <end position="73"/>
    </location>
</feature>
<reference evidence="2 3" key="1">
    <citation type="journal article" date="2006" name="Mol. Plant Microbe Interact.">
        <title>Identification of open reading frames unique to a select agent: Ralstonia solanacearum race 3 biovar 2.</title>
        <authorList>
            <person name="Gabriel D.W."/>
            <person name="Allen C."/>
            <person name="Schell M."/>
            <person name="Denny T.P."/>
            <person name="Greenberg J.T."/>
            <person name="Duan Y.P."/>
            <person name="Flores-Cruz Z."/>
            <person name="Huang Q."/>
            <person name="Clifford J.M."/>
            <person name="Presting G."/>
            <person name="Gonzalez E.T."/>
            <person name="Reddy J."/>
            <person name="Elphinstone J."/>
            <person name="Swanson J."/>
            <person name="Yao J."/>
            <person name="Mulholland V."/>
            <person name="Liu L."/>
            <person name="Farmerie W."/>
            <person name="Patnaikuni M."/>
            <person name="Balogh B."/>
            <person name="Norman D."/>
            <person name="Alvarez A."/>
            <person name="Castillo J.A."/>
            <person name="Jones J."/>
            <person name="Saddler G."/>
            <person name="Walunas T."/>
            <person name="Zhukov A."/>
            <person name="Mikhailova N."/>
        </authorList>
    </citation>
    <scope>NUCLEOTIDE SEQUENCE [LARGE SCALE GENOMIC DNA]</scope>
    <source>
        <strain evidence="2 3">UW551</strain>
    </source>
</reference>
<name>A0AB33VJ15_RALSU</name>
<dbReference type="AlphaFoldDB" id="A0AB33VJ15"/>